<dbReference type="SMART" id="SM00320">
    <property type="entry name" value="WD40"/>
    <property type="match status" value="6"/>
</dbReference>
<dbReference type="PANTHER" id="PTHR19932">
    <property type="entry name" value="WD REPEAT AND HMG-BOX DNA BINDING PROTEIN"/>
    <property type="match status" value="1"/>
</dbReference>
<sequence>DHSVSTTYVHTEGAVLLAYSPDARYLYSGGADGIRCFDLTQSVNAAKTIEYHKDPVTYLDCSYLLKCLFFLGKSGETVLHEHAASSDQTPPFKSLITRTSLPTRCIKFSPNQRKLAVASDELYIKIVDVQDPLNSSLLTGHTKSIKSLSWSPDSTLLLSSGCEGILRMWNLSKQNPSGELPCSQEIQNILPSVSPESHESIEAIWHPSGRYFIAPSRESGLAILTNTGPDQLWKRSRTVCQPDQSKQSKPITALSFSLNGKYLATGCQDGIIVVWSTQTWTPESSIQPETDCSITAIQWRPQANSIVAANQAGQVINWQDVIPSTQPPPFNPPSLPTVESTRDKLLLDDDADLFGDDNDPSNGGGYENEDWELLQNHNKQYYSKSSTHQYSSRTQYPTSHLSTVHAQEVFQAGATTLKHRSLETRTARRYLAFNWLGQVHILEKEDENLVTVEFNNRGLYNGYHFTDSFKFNLGSIGNLVDLHFEDQRPIGIDDEASWQFELPTGESATCLACGGCAGEDGKIDRDGLGGSGTVAVGTDQGYIRLFSGSGIQTYIWNLGQQIISLACSHEFIFVVHRPSILSASHPLSYTLMDSSSFEIVQEGIIPLPNVGVVLSWIGFSQPHSIPACYDSAGVLSFLDKARRPRQGRWVPMLATASLKTEGQFDRVYWPVSVTDSELSCIIIKGGETQPTIPAPMMQQVSLQMPLLEQDSPQGQLEERYIACSATKFNQLELEKQFEELPKASTSGICGGRIFDQAEVFKAPAPPRRTDQLAAQQEVQTTPRESTNPFAKKPLRPSTTSSTNESNPFGSKSVNKQTPPTPELKKSGKFFDRVDQLNNNSSSSSKSKDNGNLKRKVKQSTLLDFAAKKLD</sequence>
<feature type="region of interest" description="Disordered" evidence="2">
    <location>
        <begin position="763"/>
        <end position="870"/>
    </location>
</feature>
<feature type="domain" description="WDHD1/CFT4 second beta-propeller" evidence="3">
    <location>
        <begin position="409"/>
        <end position="706"/>
    </location>
</feature>
<dbReference type="FunFam" id="2.130.10.10:FF:002915">
    <property type="entry name" value="Chromosome 10, whole genome shotgun sequence"/>
    <property type="match status" value="1"/>
</dbReference>
<feature type="compositionally biased region" description="Polar residues" evidence="2">
    <location>
        <begin position="772"/>
        <end position="788"/>
    </location>
</feature>
<dbReference type="GO" id="GO:0043596">
    <property type="term" value="C:nuclear replication fork"/>
    <property type="evidence" value="ECO:0007669"/>
    <property type="project" value="TreeGrafter"/>
</dbReference>
<keyword evidence="6" id="KW-1185">Reference proteome</keyword>
<dbReference type="GO" id="GO:0000278">
    <property type="term" value="P:mitotic cell cycle"/>
    <property type="evidence" value="ECO:0007669"/>
    <property type="project" value="TreeGrafter"/>
</dbReference>
<proteinExistence type="predicted"/>
<evidence type="ECO:0000256" key="2">
    <source>
        <dbReference type="SAM" id="MobiDB-lite"/>
    </source>
</evidence>
<feature type="region of interest" description="Disordered" evidence="2">
    <location>
        <begin position="350"/>
        <end position="369"/>
    </location>
</feature>
<dbReference type="VEuPathDB" id="FungiDB:PSHT_02811"/>
<dbReference type="InterPro" id="IPR057646">
    <property type="entry name" value="WD40_WDHD1_1st"/>
</dbReference>
<dbReference type="PROSITE" id="PS50082">
    <property type="entry name" value="WD_REPEATS_2"/>
    <property type="match status" value="2"/>
</dbReference>
<feature type="domain" description="WDHD1 first WD40" evidence="4">
    <location>
        <begin position="8"/>
        <end position="315"/>
    </location>
</feature>
<dbReference type="VEuPathDB" id="FungiDB:PSHT_02812"/>
<dbReference type="SUPFAM" id="SSF50978">
    <property type="entry name" value="WD40 repeat-like"/>
    <property type="match status" value="1"/>
</dbReference>
<dbReference type="AlphaFoldDB" id="A0A2S4VJ42"/>
<organism evidence="5 6">
    <name type="scientific">Puccinia striiformis</name>
    <dbReference type="NCBI Taxonomy" id="27350"/>
    <lineage>
        <taxon>Eukaryota</taxon>
        <taxon>Fungi</taxon>
        <taxon>Dikarya</taxon>
        <taxon>Basidiomycota</taxon>
        <taxon>Pucciniomycotina</taxon>
        <taxon>Pucciniomycetes</taxon>
        <taxon>Pucciniales</taxon>
        <taxon>Pucciniaceae</taxon>
        <taxon>Puccinia</taxon>
    </lineage>
</organism>
<feature type="compositionally biased region" description="Basic and acidic residues" evidence="2">
    <location>
        <begin position="822"/>
        <end position="834"/>
    </location>
</feature>
<accession>A0A2S4VJ42</accession>
<evidence type="ECO:0000259" key="3">
    <source>
        <dbReference type="Pfam" id="PF12341"/>
    </source>
</evidence>
<evidence type="ECO:0000259" key="4">
    <source>
        <dbReference type="Pfam" id="PF24817"/>
    </source>
</evidence>
<comment type="caution">
    <text evidence="5">The sequence shown here is derived from an EMBL/GenBank/DDBJ whole genome shotgun (WGS) entry which is preliminary data.</text>
</comment>
<gene>
    <name evidence="5" type="ORF">PSTT_06736</name>
</gene>
<dbReference type="GO" id="GO:0006281">
    <property type="term" value="P:DNA repair"/>
    <property type="evidence" value="ECO:0007669"/>
    <property type="project" value="TreeGrafter"/>
</dbReference>
<dbReference type="Pfam" id="PF24817">
    <property type="entry name" value="WD40_WDHD1_1st"/>
    <property type="match status" value="1"/>
</dbReference>
<evidence type="ECO:0000313" key="6">
    <source>
        <dbReference type="Proteomes" id="UP000239156"/>
    </source>
</evidence>
<name>A0A2S4VJ42_9BASI</name>
<dbReference type="Proteomes" id="UP000239156">
    <property type="component" value="Unassembled WGS sequence"/>
</dbReference>
<dbReference type="GO" id="GO:0003682">
    <property type="term" value="F:chromatin binding"/>
    <property type="evidence" value="ECO:0007669"/>
    <property type="project" value="TreeGrafter"/>
</dbReference>
<dbReference type="VEuPathDB" id="FungiDB:PSTT_06736"/>
<dbReference type="InterPro" id="IPR015943">
    <property type="entry name" value="WD40/YVTN_repeat-like_dom_sf"/>
</dbReference>
<keyword evidence="1" id="KW-0853">WD repeat</keyword>
<dbReference type="GO" id="GO:0006261">
    <property type="term" value="P:DNA-templated DNA replication"/>
    <property type="evidence" value="ECO:0007669"/>
    <property type="project" value="TreeGrafter"/>
</dbReference>
<feature type="compositionally biased region" description="Polar residues" evidence="2">
    <location>
        <begin position="803"/>
        <end position="817"/>
    </location>
</feature>
<dbReference type="PROSITE" id="PS50294">
    <property type="entry name" value="WD_REPEATS_REGION"/>
    <property type="match status" value="2"/>
</dbReference>
<evidence type="ECO:0000313" key="5">
    <source>
        <dbReference type="EMBL" id="POW09561.1"/>
    </source>
</evidence>
<feature type="repeat" description="WD" evidence="1">
    <location>
        <begin position="244"/>
        <end position="285"/>
    </location>
</feature>
<feature type="non-terminal residue" evidence="5">
    <location>
        <position position="1"/>
    </location>
</feature>
<dbReference type="Gene3D" id="2.130.10.10">
    <property type="entry name" value="YVTN repeat-like/Quinoprotein amine dehydrogenase"/>
    <property type="match status" value="2"/>
</dbReference>
<dbReference type="InterPro" id="IPR001680">
    <property type="entry name" value="WD40_rpt"/>
</dbReference>
<reference evidence="5" key="1">
    <citation type="submission" date="2017-12" db="EMBL/GenBank/DDBJ databases">
        <title>Gene loss provides genomic basis for host adaptation in cereal stripe rust fungi.</title>
        <authorList>
            <person name="Xia C."/>
        </authorList>
    </citation>
    <scope>NUCLEOTIDE SEQUENCE [LARGE SCALE GENOMIC DNA]</scope>
    <source>
        <strain evidence="5">93-210</strain>
    </source>
</reference>
<evidence type="ECO:0000256" key="1">
    <source>
        <dbReference type="PROSITE-ProRule" id="PRU00221"/>
    </source>
</evidence>
<dbReference type="PANTHER" id="PTHR19932:SF10">
    <property type="entry name" value="WD REPEAT AND HMG-BOX DNA-BINDING PROTEIN 1"/>
    <property type="match status" value="1"/>
</dbReference>
<dbReference type="Pfam" id="PF12341">
    <property type="entry name" value="Mcl1_mid"/>
    <property type="match status" value="1"/>
</dbReference>
<dbReference type="InterPro" id="IPR036322">
    <property type="entry name" value="WD40_repeat_dom_sf"/>
</dbReference>
<feature type="compositionally biased region" description="Acidic residues" evidence="2">
    <location>
        <begin position="350"/>
        <end position="359"/>
    </location>
</feature>
<dbReference type="InterPro" id="IPR022100">
    <property type="entry name" value="WDHD1/CFT4_beta-prop_2nd"/>
</dbReference>
<feature type="repeat" description="WD" evidence="1">
    <location>
        <begin position="138"/>
        <end position="179"/>
    </location>
</feature>
<protein>
    <submittedName>
        <fullName evidence="5">Uncharacterized protein</fullName>
    </submittedName>
</protein>
<dbReference type="EMBL" id="PKSL01000054">
    <property type="protein sequence ID" value="POW09561.1"/>
    <property type="molecule type" value="Genomic_DNA"/>
</dbReference>